<dbReference type="PROSITE" id="PS00059">
    <property type="entry name" value="ADH_ZINC"/>
    <property type="match status" value="1"/>
</dbReference>
<comment type="cofactor">
    <cofactor evidence="1 6">
        <name>Zn(2+)</name>
        <dbReference type="ChEBI" id="CHEBI:29105"/>
    </cofactor>
</comment>
<evidence type="ECO:0000256" key="3">
    <source>
        <dbReference type="ARBA" id="ARBA00022833"/>
    </source>
</evidence>
<dbReference type="Proteomes" id="UP000606991">
    <property type="component" value="Unassembled WGS sequence"/>
</dbReference>
<evidence type="ECO:0000256" key="4">
    <source>
        <dbReference type="ARBA" id="ARBA00023002"/>
    </source>
</evidence>
<dbReference type="Pfam" id="PF00107">
    <property type="entry name" value="ADH_zinc_N"/>
    <property type="match status" value="1"/>
</dbReference>
<reference evidence="8 9" key="1">
    <citation type="submission" date="2020-10" db="EMBL/GenBank/DDBJ databases">
        <title>Ca. Dormibacterota MAGs.</title>
        <authorList>
            <person name="Montgomery K."/>
        </authorList>
    </citation>
    <scope>NUCLEOTIDE SEQUENCE [LARGE SCALE GENOMIC DNA]</scope>
    <source>
        <strain evidence="8">SC8812_S17_18</strain>
    </source>
</reference>
<dbReference type="InterPro" id="IPR002328">
    <property type="entry name" value="ADH_Zn_CS"/>
</dbReference>
<gene>
    <name evidence="8" type="ORF">JF886_07945</name>
</gene>
<comment type="caution">
    <text evidence="8">The sequence shown here is derived from an EMBL/GenBank/DDBJ whole genome shotgun (WGS) entry which is preliminary data.</text>
</comment>
<protein>
    <submittedName>
        <fullName evidence="8">Zn-dependent alcohol dehydrogenase</fullName>
    </submittedName>
</protein>
<dbReference type="SMART" id="SM00829">
    <property type="entry name" value="PKS_ER"/>
    <property type="match status" value="1"/>
</dbReference>
<keyword evidence="5" id="KW-0520">NAD</keyword>
<proteinExistence type="inferred from homology"/>
<dbReference type="InterPro" id="IPR011032">
    <property type="entry name" value="GroES-like_sf"/>
</dbReference>
<evidence type="ECO:0000256" key="6">
    <source>
        <dbReference type="RuleBase" id="RU361277"/>
    </source>
</evidence>
<dbReference type="Pfam" id="PF08240">
    <property type="entry name" value="ADH_N"/>
    <property type="match status" value="1"/>
</dbReference>
<evidence type="ECO:0000313" key="9">
    <source>
        <dbReference type="Proteomes" id="UP000606991"/>
    </source>
</evidence>
<feature type="domain" description="Enoyl reductase (ER)" evidence="7">
    <location>
        <begin position="6"/>
        <end position="353"/>
    </location>
</feature>
<accession>A0A934JWX9</accession>
<dbReference type="CDD" id="cd08279">
    <property type="entry name" value="Zn_ADH_class_III"/>
    <property type="match status" value="1"/>
</dbReference>
<dbReference type="InterPro" id="IPR013149">
    <property type="entry name" value="ADH-like_C"/>
</dbReference>
<dbReference type="GO" id="GO:0008270">
    <property type="term" value="F:zinc ion binding"/>
    <property type="evidence" value="ECO:0007669"/>
    <property type="project" value="InterPro"/>
</dbReference>
<name>A0A934JWX9_9BACT</name>
<dbReference type="FunFam" id="3.40.50.720:FF:000003">
    <property type="entry name" value="S-(hydroxymethyl)glutathione dehydrogenase"/>
    <property type="match status" value="1"/>
</dbReference>
<dbReference type="GO" id="GO:0005829">
    <property type="term" value="C:cytosol"/>
    <property type="evidence" value="ECO:0007669"/>
    <property type="project" value="TreeGrafter"/>
</dbReference>
<dbReference type="PANTHER" id="PTHR43880:SF12">
    <property type="entry name" value="ALCOHOL DEHYDROGENASE CLASS-3"/>
    <property type="match status" value="1"/>
</dbReference>
<dbReference type="InterPro" id="IPR020843">
    <property type="entry name" value="ER"/>
</dbReference>
<dbReference type="PANTHER" id="PTHR43880">
    <property type="entry name" value="ALCOHOL DEHYDROGENASE"/>
    <property type="match status" value="1"/>
</dbReference>
<sequence>MLREAGAPLRIEEIRLPEPGPGRVRVRMAATGVCHSDLSLARGTLAQQVPAVLGHEGAGRVVSVGDGVSSVRAGDAVLLNWAPPCRQCWWCAHGEPYLCARSGEVAAVPYAQLDDGSPLFGALGVAAFATETVVAESACISVPGDVDLVEAALLGCAVLTGVGAVLHAAAVQRGESVAVIGLGGVGLCAVQGARLARADPIIAVDAGPEKAELARRLGATDVLEPGDDLGKRIRALTGGRGVDHAIECVGRAQTIRTAWSITRRGGQATIVGLGARTDTLSFNALEVAHFARTLRGCMYGNADPAVDIPVLLDHVRAGRLDLGTLISRRVALDDVEPAFAEMIEGRGARTLIIFEGEGT</sequence>
<dbReference type="GO" id="GO:0051903">
    <property type="term" value="F:S-(hydroxymethyl)glutathione dehydrogenase [NAD(P)+] activity"/>
    <property type="evidence" value="ECO:0007669"/>
    <property type="project" value="TreeGrafter"/>
</dbReference>
<keyword evidence="4" id="KW-0560">Oxidoreductase</keyword>
<dbReference type="EMBL" id="JAEKNS010000080">
    <property type="protein sequence ID" value="MBJ7594779.1"/>
    <property type="molecule type" value="Genomic_DNA"/>
</dbReference>
<evidence type="ECO:0000256" key="2">
    <source>
        <dbReference type="ARBA" id="ARBA00022723"/>
    </source>
</evidence>
<dbReference type="Gene3D" id="3.40.50.720">
    <property type="entry name" value="NAD(P)-binding Rossmann-like Domain"/>
    <property type="match status" value="1"/>
</dbReference>
<dbReference type="Gene3D" id="3.90.180.10">
    <property type="entry name" value="Medium-chain alcohol dehydrogenases, catalytic domain"/>
    <property type="match status" value="1"/>
</dbReference>
<dbReference type="SUPFAM" id="SSF50129">
    <property type="entry name" value="GroES-like"/>
    <property type="match status" value="2"/>
</dbReference>
<evidence type="ECO:0000256" key="1">
    <source>
        <dbReference type="ARBA" id="ARBA00001947"/>
    </source>
</evidence>
<dbReference type="GO" id="GO:0046294">
    <property type="term" value="P:formaldehyde catabolic process"/>
    <property type="evidence" value="ECO:0007669"/>
    <property type="project" value="TreeGrafter"/>
</dbReference>
<evidence type="ECO:0000313" key="8">
    <source>
        <dbReference type="EMBL" id="MBJ7594779.1"/>
    </source>
</evidence>
<evidence type="ECO:0000259" key="7">
    <source>
        <dbReference type="SMART" id="SM00829"/>
    </source>
</evidence>
<dbReference type="InterPro" id="IPR013154">
    <property type="entry name" value="ADH-like_N"/>
</dbReference>
<dbReference type="InterPro" id="IPR036291">
    <property type="entry name" value="NAD(P)-bd_dom_sf"/>
</dbReference>
<dbReference type="AlphaFoldDB" id="A0A934JWX9"/>
<evidence type="ECO:0000256" key="5">
    <source>
        <dbReference type="ARBA" id="ARBA00023027"/>
    </source>
</evidence>
<dbReference type="SUPFAM" id="SSF51735">
    <property type="entry name" value="NAD(P)-binding Rossmann-fold domains"/>
    <property type="match status" value="1"/>
</dbReference>
<comment type="similarity">
    <text evidence="6">Belongs to the zinc-containing alcohol dehydrogenase family.</text>
</comment>
<keyword evidence="3 6" id="KW-0862">Zinc</keyword>
<organism evidence="8 9">
    <name type="scientific">Candidatus Aeolococcus gillhamiae</name>
    <dbReference type="NCBI Taxonomy" id="3127015"/>
    <lineage>
        <taxon>Bacteria</taxon>
        <taxon>Bacillati</taxon>
        <taxon>Candidatus Dormiibacterota</taxon>
        <taxon>Candidatus Dormibacteria</taxon>
        <taxon>Candidatus Aeolococcales</taxon>
        <taxon>Candidatus Aeolococcaceae</taxon>
        <taxon>Candidatus Aeolococcus</taxon>
    </lineage>
</organism>
<keyword evidence="2 6" id="KW-0479">Metal-binding</keyword>